<comment type="similarity">
    <text evidence="1">Belongs to the stealth family.</text>
</comment>
<dbReference type="Pfam" id="PF11380">
    <property type="entry name" value="Stealth_CR2"/>
    <property type="match status" value="1"/>
</dbReference>
<name>D3PXX4_STANL</name>
<keyword evidence="2 8" id="KW-0808">Transferase</keyword>
<dbReference type="STRING" id="446470.Snas_5673"/>
<dbReference type="GO" id="GO:0003976">
    <property type="term" value="F:UDP-N-acetylglucosamine-lysosomal-enzyme N-acetylglucosaminephosphotransferase activity"/>
    <property type="evidence" value="ECO:0007669"/>
    <property type="project" value="UniProtKB-EC"/>
</dbReference>
<evidence type="ECO:0000313" key="8">
    <source>
        <dbReference type="EMBL" id="ADD45303.1"/>
    </source>
</evidence>
<organism evidence="8 9">
    <name type="scientific">Stackebrandtia nassauensis (strain DSM 44728 / CIP 108903 / NRRL B-16338 / NBRC 102104 / LLR-40K-21)</name>
    <dbReference type="NCBI Taxonomy" id="446470"/>
    <lineage>
        <taxon>Bacteria</taxon>
        <taxon>Bacillati</taxon>
        <taxon>Actinomycetota</taxon>
        <taxon>Actinomycetes</taxon>
        <taxon>Glycomycetales</taxon>
        <taxon>Glycomycetaceae</taxon>
        <taxon>Stackebrandtia</taxon>
    </lineage>
</organism>
<evidence type="ECO:0000256" key="1">
    <source>
        <dbReference type="ARBA" id="ARBA00007583"/>
    </source>
</evidence>
<dbReference type="KEGG" id="sna:Snas_5673"/>
<evidence type="ECO:0000313" key="9">
    <source>
        <dbReference type="Proteomes" id="UP000000844"/>
    </source>
</evidence>
<accession>D3PXX4</accession>
<evidence type="ECO:0000256" key="3">
    <source>
        <dbReference type="ARBA" id="ARBA00023169"/>
    </source>
</evidence>
<protein>
    <submittedName>
        <fullName evidence="8">UDP-N-acetylglucosamine--lysosomal-enzyme N-acetylglucosamine phosphotransferase</fullName>
        <ecNumber evidence="8">2.7.8.17</ecNumber>
    </submittedName>
</protein>
<feature type="domain" description="Stealth protein CR4 conserved region 4" evidence="7">
    <location>
        <begin position="497"/>
        <end position="546"/>
    </location>
</feature>
<dbReference type="eggNOG" id="COG0438">
    <property type="taxonomic scope" value="Bacteria"/>
</dbReference>
<feature type="domain" description="Stealth protein CR3 conserved region 3" evidence="6">
    <location>
        <begin position="422"/>
        <end position="470"/>
    </location>
</feature>
<dbReference type="Proteomes" id="UP000000844">
    <property type="component" value="Chromosome"/>
</dbReference>
<dbReference type="AlphaFoldDB" id="D3PXX4"/>
<dbReference type="Pfam" id="PF17102">
    <property type="entry name" value="Stealth_CR3"/>
    <property type="match status" value="1"/>
</dbReference>
<dbReference type="RefSeq" id="WP_013020874.1">
    <property type="nucleotide sequence ID" value="NC_013947.1"/>
</dbReference>
<feature type="domain" description="Stealth protein CR2 conserved region 2" evidence="4">
    <location>
        <begin position="272"/>
        <end position="377"/>
    </location>
</feature>
<gene>
    <name evidence="8" type="ordered locus">Snas_5673</name>
</gene>
<dbReference type="InterPro" id="IPR021520">
    <property type="entry name" value="Stealth_CR2"/>
</dbReference>
<keyword evidence="9" id="KW-1185">Reference proteome</keyword>
<evidence type="ECO:0000259" key="4">
    <source>
        <dbReference type="Pfam" id="PF11380"/>
    </source>
</evidence>
<dbReference type="GO" id="GO:0000271">
    <property type="term" value="P:polysaccharide biosynthetic process"/>
    <property type="evidence" value="ECO:0007669"/>
    <property type="project" value="UniProtKB-KW"/>
</dbReference>
<dbReference type="PANTHER" id="PTHR24045">
    <property type="match status" value="1"/>
</dbReference>
<dbReference type="InterPro" id="IPR031357">
    <property type="entry name" value="Stealth_CR3"/>
</dbReference>
<evidence type="ECO:0000256" key="2">
    <source>
        <dbReference type="ARBA" id="ARBA00022679"/>
    </source>
</evidence>
<evidence type="ECO:0000259" key="6">
    <source>
        <dbReference type="Pfam" id="PF17102"/>
    </source>
</evidence>
<dbReference type="PANTHER" id="PTHR24045:SF0">
    <property type="entry name" value="N-ACETYLGLUCOSAMINE-1-PHOSPHOTRANSFERASE SUBUNITS ALPHA_BETA"/>
    <property type="match status" value="1"/>
</dbReference>
<proteinExistence type="inferred from homology"/>
<dbReference type="HOGENOM" id="CLU_033996_0_0_11"/>
<keyword evidence="3" id="KW-0270">Exopolysaccharide synthesis</keyword>
<dbReference type="Pfam" id="PF17101">
    <property type="entry name" value="Stealth_CR1"/>
    <property type="match status" value="1"/>
</dbReference>
<evidence type="ECO:0000259" key="7">
    <source>
        <dbReference type="Pfam" id="PF17103"/>
    </source>
</evidence>
<dbReference type="EC" id="2.7.8.17" evidence="8"/>
<dbReference type="EMBL" id="CP001778">
    <property type="protein sequence ID" value="ADD45303.1"/>
    <property type="molecule type" value="Genomic_DNA"/>
</dbReference>
<dbReference type="Pfam" id="PF17103">
    <property type="entry name" value="Stealth_CR4"/>
    <property type="match status" value="1"/>
</dbReference>
<sequence>MGSVNYMSSSPVAWDPPLIEVPTVTKAELTGLPVRGVRHNFAEYRGRALDAAAPLAVRQHNLTLVSAAFDEAGVPYFAVPGLDDLTSCLAVTLMDRDRACAVLRRLCQETDGYMSILHPVPPVRQEPRAGGDKEAWEQAGDPRVVRLNWYWTDPDHKLSFGPEHGCDVEFWRRDAKVRLISPRPNRVTRVVPVDGASVEVEARRFTRLLDGAATTLPPVRSRQEFSHTTPDAVEFPVDVVYTWVDGTDAAWQRRRAECSGEVYHVEAASDARYISRDELKYSLRSVHQNAPWVRNVYIVTDDQTPPWLNTDDPRVRVVDHREIFSDPSVLPVFNSHAIESQLHHIPGLSDQFLYFNDDMFLGRPLTPQRFFEANGLSRFFFAGSHVPLGPITENDTPVDAACKNNRELLRDKFGKTISQTFQHVPYPLRRDVMFDIEKDFEEAHQRTAASRFRALTDLSIPSSFQHYYAYFTGRATPGKLQSVYIQLAVADLRERLDRLLARRDADAFCLNDAYSTPEDMERQNSLLLPFLESYFPVPSPFEKNPGASP</sequence>
<dbReference type="InterPro" id="IPR031358">
    <property type="entry name" value="Stealth_CR1"/>
</dbReference>
<dbReference type="InterPro" id="IPR031356">
    <property type="entry name" value="Stealth_CR4"/>
</dbReference>
<dbReference type="InterPro" id="IPR047141">
    <property type="entry name" value="Stealth"/>
</dbReference>
<reference evidence="8 9" key="1">
    <citation type="journal article" date="2009" name="Stand. Genomic Sci.">
        <title>Complete genome sequence of Stackebrandtia nassauensis type strain (LLR-40K-21).</title>
        <authorList>
            <person name="Munk C."/>
            <person name="Lapidus A."/>
            <person name="Copeland A."/>
            <person name="Jando M."/>
            <person name="Mayilraj S."/>
            <person name="Glavina Del Rio T."/>
            <person name="Nolan M."/>
            <person name="Chen F."/>
            <person name="Lucas S."/>
            <person name="Tice H."/>
            <person name="Cheng J.F."/>
            <person name="Han C."/>
            <person name="Detter J.C."/>
            <person name="Bruce D."/>
            <person name="Goodwin L."/>
            <person name="Chain P."/>
            <person name="Pitluck S."/>
            <person name="Goker M."/>
            <person name="Ovchinikova G."/>
            <person name="Pati A."/>
            <person name="Ivanova N."/>
            <person name="Mavromatis K."/>
            <person name="Chen A."/>
            <person name="Palaniappan K."/>
            <person name="Land M."/>
            <person name="Hauser L."/>
            <person name="Chang Y.J."/>
            <person name="Jeffries C.D."/>
            <person name="Bristow J."/>
            <person name="Eisen J.A."/>
            <person name="Markowitz V."/>
            <person name="Hugenholtz P."/>
            <person name="Kyrpides N.C."/>
            <person name="Klenk H.P."/>
        </authorList>
    </citation>
    <scope>NUCLEOTIDE SEQUENCE [LARGE SCALE GENOMIC DNA]</scope>
    <source>
        <strain evidence="9">DSM 44728 / CIP 108903 / NRRL B-16338 / NBRC 102104 / LLR-40K-21</strain>
    </source>
</reference>
<evidence type="ECO:0000259" key="5">
    <source>
        <dbReference type="Pfam" id="PF17101"/>
    </source>
</evidence>
<feature type="domain" description="Stealth protein CR1 conserved region 1" evidence="5">
    <location>
        <begin position="235"/>
        <end position="261"/>
    </location>
</feature>